<proteinExistence type="predicted"/>
<dbReference type="InterPro" id="IPR023168">
    <property type="entry name" value="GatB_Yqey_C_2"/>
</dbReference>
<dbReference type="InterPro" id="IPR003789">
    <property type="entry name" value="Asn/Gln_tRNA_amidoTrase-B-like"/>
</dbReference>
<keyword evidence="2" id="KW-1185">Reference proteome</keyword>
<dbReference type="AlphaFoldDB" id="A0A418YAR9"/>
<name>A0A418YAR9_9GAMM</name>
<dbReference type="EMBL" id="QZCH01000029">
    <property type="protein sequence ID" value="RJG40079.1"/>
    <property type="molecule type" value="Genomic_DNA"/>
</dbReference>
<dbReference type="PANTHER" id="PTHR28055">
    <property type="entry name" value="ALTERED INHERITANCE OF MITOCHONDRIA PROTEIN 41, MITOCHONDRIAL"/>
    <property type="match status" value="1"/>
</dbReference>
<reference evidence="1 2" key="2">
    <citation type="submission" date="2019-01" db="EMBL/GenBank/DDBJ databases">
        <title>Motilimonas pumilus sp. nov., isolated from the gut of sea cucumber (Apostichopus japonicus).</title>
        <authorList>
            <person name="Wang F.-Q."/>
            <person name="Ren L.-H."/>
            <person name="Lin Y.-W."/>
            <person name="Sun G.-H."/>
            <person name="Du Z.-J."/>
            <person name="Zhao J.-X."/>
            <person name="Liu X.-J."/>
            <person name="Liu L.-J."/>
        </authorList>
    </citation>
    <scope>NUCLEOTIDE SEQUENCE [LARGE SCALE GENOMIC DNA]</scope>
    <source>
        <strain evidence="1 2">PLHSC7-2</strain>
    </source>
</reference>
<dbReference type="InterPro" id="IPR019004">
    <property type="entry name" value="YqeY/Aim41"/>
</dbReference>
<evidence type="ECO:0000313" key="2">
    <source>
        <dbReference type="Proteomes" id="UP000283255"/>
    </source>
</evidence>
<dbReference type="PANTHER" id="PTHR28055:SF1">
    <property type="entry name" value="ALTERED INHERITANCE OF MITOCHONDRIA PROTEIN 41, MITOCHONDRIAL"/>
    <property type="match status" value="1"/>
</dbReference>
<dbReference type="InterPro" id="IPR042184">
    <property type="entry name" value="YqeY/Aim41_N"/>
</dbReference>
<organism evidence="1 2">
    <name type="scientific">Motilimonas pumila</name>
    <dbReference type="NCBI Taxonomy" id="2303987"/>
    <lineage>
        <taxon>Bacteria</taxon>
        <taxon>Pseudomonadati</taxon>
        <taxon>Pseudomonadota</taxon>
        <taxon>Gammaproteobacteria</taxon>
        <taxon>Alteromonadales</taxon>
        <taxon>Alteromonadales genera incertae sedis</taxon>
        <taxon>Motilimonas</taxon>
    </lineage>
</organism>
<evidence type="ECO:0000313" key="1">
    <source>
        <dbReference type="EMBL" id="RJG40079.1"/>
    </source>
</evidence>
<protein>
    <submittedName>
        <fullName evidence="1">GatB/YqeY domain-containing protein</fullName>
    </submittedName>
</protein>
<dbReference type="Pfam" id="PF09424">
    <property type="entry name" value="YqeY"/>
    <property type="match status" value="1"/>
</dbReference>
<dbReference type="Proteomes" id="UP000283255">
    <property type="component" value="Unassembled WGS sequence"/>
</dbReference>
<dbReference type="Gene3D" id="1.10.10.410">
    <property type="match status" value="1"/>
</dbReference>
<gene>
    <name evidence="1" type="ORF">D1Z90_17150</name>
</gene>
<dbReference type="OrthoDB" id="9788127at2"/>
<reference evidence="1 2" key="1">
    <citation type="submission" date="2018-09" db="EMBL/GenBank/DDBJ databases">
        <authorList>
            <person name="Wang F."/>
        </authorList>
    </citation>
    <scope>NUCLEOTIDE SEQUENCE [LARGE SCALE GENOMIC DNA]</scope>
    <source>
        <strain evidence="1 2">PLHSC7-2</strain>
    </source>
</reference>
<comment type="caution">
    <text evidence="1">The sequence shown here is derived from an EMBL/GenBank/DDBJ whole genome shotgun (WGS) entry which is preliminary data.</text>
</comment>
<accession>A0A418YAR9</accession>
<dbReference type="RefSeq" id="WP_119912022.1">
    <property type="nucleotide sequence ID" value="NZ_QZCH01000029.1"/>
</dbReference>
<dbReference type="GO" id="GO:0016884">
    <property type="term" value="F:carbon-nitrogen ligase activity, with glutamine as amido-N-donor"/>
    <property type="evidence" value="ECO:0007669"/>
    <property type="project" value="InterPro"/>
</dbReference>
<sequence>MSLKEQLKEEQKVAMRAKDKVRLGAIRMLMAEIKQREVDDRTELNDDDVITILTKMVKQRKDSIAQFEAADRQDLAAKEREELEVLQAFLPTPLTEEELATILDAALESTGAQGMQDMGKVMAALKSQVQGRADMGQISGKIRARLS</sequence>
<dbReference type="Gene3D" id="1.10.1510.10">
    <property type="entry name" value="Uncharacterised protein YqeY/AIM41 PF09424, N-terminal domain"/>
    <property type="match status" value="1"/>
</dbReference>
<dbReference type="SUPFAM" id="SSF89095">
    <property type="entry name" value="GatB/YqeY motif"/>
    <property type="match status" value="1"/>
</dbReference>